<dbReference type="PANTHER" id="PTHR30469:SF15">
    <property type="entry name" value="HLYD FAMILY OF SECRETION PROTEINS"/>
    <property type="match status" value="1"/>
</dbReference>
<dbReference type="InterPro" id="IPR006143">
    <property type="entry name" value="RND_pump_MFP"/>
</dbReference>
<keyword evidence="3" id="KW-0813">Transport</keyword>
<feature type="signal peptide" evidence="4">
    <location>
        <begin position="1"/>
        <end position="18"/>
    </location>
</feature>
<evidence type="ECO:0000256" key="2">
    <source>
        <dbReference type="ARBA" id="ARBA00009477"/>
    </source>
</evidence>
<evidence type="ECO:0000313" key="9">
    <source>
        <dbReference type="EMBL" id="MBZ6079037.1"/>
    </source>
</evidence>
<dbReference type="Pfam" id="PF25876">
    <property type="entry name" value="HH_MFP_RND"/>
    <property type="match status" value="1"/>
</dbReference>
<dbReference type="Proteomes" id="UP000704176">
    <property type="component" value="Unassembled WGS sequence"/>
</dbReference>
<dbReference type="PANTHER" id="PTHR30469">
    <property type="entry name" value="MULTIDRUG RESISTANCE PROTEIN MDTA"/>
    <property type="match status" value="1"/>
</dbReference>
<dbReference type="Pfam" id="PF25917">
    <property type="entry name" value="BSH_RND"/>
    <property type="match status" value="1"/>
</dbReference>
<evidence type="ECO:0000259" key="8">
    <source>
        <dbReference type="Pfam" id="PF25967"/>
    </source>
</evidence>
<evidence type="ECO:0000259" key="5">
    <source>
        <dbReference type="Pfam" id="PF25876"/>
    </source>
</evidence>
<gene>
    <name evidence="9" type="ORF">K9B37_22520</name>
</gene>
<feature type="domain" description="CusB-like beta-barrel" evidence="7">
    <location>
        <begin position="206"/>
        <end position="279"/>
    </location>
</feature>
<keyword evidence="4" id="KW-0732">Signal</keyword>
<comment type="similarity">
    <text evidence="2">Belongs to the membrane fusion protein (MFP) (TC 8.A.1) family.</text>
</comment>
<dbReference type="PROSITE" id="PS51257">
    <property type="entry name" value="PROKAR_LIPOPROTEIN"/>
    <property type="match status" value="1"/>
</dbReference>
<dbReference type="Gene3D" id="1.10.287.470">
    <property type="entry name" value="Helix hairpin bin"/>
    <property type="match status" value="1"/>
</dbReference>
<dbReference type="NCBIfam" id="TIGR01730">
    <property type="entry name" value="RND_mfp"/>
    <property type="match status" value="1"/>
</dbReference>
<comment type="subcellular location">
    <subcellularLocation>
        <location evidence="1">Cell envelope</location>
    </subcellularLocation>
</comment>
<protein>
    <submittedName>
        <fullName evidence="9">Efflux RND transporter periplasmic adaptor subunit</fullName>
    </submittedName>
</protein>
<evidence type="ECO:0000259" key="7">
    <source>
        <dbReference type="Pfam" id="PF25954"/>
    </source>
</evidence>
<keyword evidence="10" id="KW-1185">Reference proteome</keyword>
<dbReference type="InterPro" id="IPR058627">
    <property type="entry name" value="MdtA-like_C"/>
</dbReference>
<reference evidence="9 10" key="1">
    <citation type="submission" date="2021-09" db="EMBL/GenBank/DDBJ databases">
        <title>The complete genome sequence of a new microorganism.</title>
        <authorList>
            <person name="Zi Z."/>
        </authorList>
    </citation>
    <scope>NUCLEOTIDE SEQUENCE [LARGE SCALE GENOMIC DNA]</scope>
    <source>
        <strain evidence="9 10">WGZ8</strain>
    </source>
</reference>
<evidence type="ECO:0000259" key="6">
    <source>
        <dbReference type="Pfam" id="PF25917"/>
    </source>
</evidence>
<name>A0ABS7VTY0_9HYPH</name>
<accession>A0ABS7VTY0</accession>
<proteinExistence type="inferred from homology"/>
<comment type="caution">
    <text evidence="9">The sequence shown here is derived from an EMBL/GenBank/DDBJ whole genome shotgun (WGS) entry which is preliminary data.</text>
</comment>
<feature type="chain" id="PRO_5047054771" evidence="4">
    <location>
        <begin position="19"/>
        <end position="359"/>
    </location>
</feature>
<dbReference type="InterPro" id="IPR058792">
    <property type="entry name" value="Beta-barrel_RND_2"/>
</dbReference>
<organism evidence="9 10">
    <name type="scientific">Microvirga puerhi</name>
    <dbReference type="NCBI Taxonomy" id="2876078"/>
    <lineage>
        <taxon>Bacteria</taxon>
        <taxon>Pseudomonadati</taxon>
        <taxon>Pseudomonadota</taxon>
        <taxon>Alphaproteobacteria</taxon>
        <taxon>Hyphomicrobiales</taxon>
        <taxon>Methylobacteriaceae</taxon>
        <taxon>Microvirga</taxon>
    </lineage>
</organism>
<feature type="domain" description="Multidrug resistance protein MdtA-like C-terminal permuted SH3" evidence="8">
    <location>
        <begin position="294"/>
        <end position="342"/>
    </location>
</feature>
<dbReference type="RefSeq" id="WP_224315785.1">
    <property type="nucleotide sequence ID" value="NZ_JAIRBM010000026.1"/>
</dbReference>
<evidence type="ECO:0000256" key="4">
    <source>
        <dbReference type="SAM" id="SignalP"/>
    </source>
</evidence>
<evidence type="ECO:0000256" key="3">
    <source>
        <dbReference type="ARBA" id="ARBA00022448"/>
    </source>
</evidence>
<sequence length="359" mass="38055">MKPILVSLTALGSVGLLAACQDQQHAKAPAPRPALSLAVTSQAVQTVGFAGTVEPRYRSDLGFRVLGRIISRDVNVGDVVRKGQRLATLDPVAYQLAVRSAQADLASATARLENAAATEARQRTLLQQNIANQAQYDAAREARETAEAGVTSAKANLDKSEEQFGYTELRADFDGVVTATAAELGQVVQPGQTVVTVARPDIREAVVDLPDSIARELKPGDRLDIALQLDPSVQATGSVREIAPQADPTTRTLRVRITLANPPESFRLGTTITATVRTQAAPGIELPVSALLERDGRTMVWIVDPALRTVSTRDVTVVARDGSAVRVLDGIAPGTRVVTAGVHSLTPDQTVKIADEVSQ</sequence>
<dbReference type="Pfam" id="PF25954">
    <property type="entry name" value="Beta-barrel_RND_2"/>
    <property type="match status" value="1"/>
</dbReference>
<evidence type="ECO:0000256" key="1">
    <source>
        <dbReference type="ARBA" id="ARBA00004196"/>
    </source>
</evidence>
<dbReference type="InterPro" id="IPR058625">
    <property type="entry name" value="MdtA-like_BSH"/>
</dbReference>
<dbReference type="Gene3D" id="2.40.30.170">
    <property type="match status" value="1"/>
</dbReference>
<dbReference type="SUPFAM" id="SSF111369">
    <property type="entry name" value="HlyD-like secretion proteins"/>
    <property type="match status" value="1"/>
</dbReference>
<evidence type="ECO:0000313" key="10">
    <source>
        <dbReference type="Proteomes" id="UP000704176"/>
    </source>
</evidence>
<feature type="domain" description="Multidrug resistance protein MdtA-like barrel-sandwich hybrid" evidence="6">
    <location>
        <begin position="61"/>
        <end position="196"/>
    </location>
</feature>
<dbReference type="Gene3D" id="2.40.420.20">
    <property type="match status" value="1"/>
</dbReference>
<dbReference type="Gene3D" id="2.40.50.100">
    <property type="match status" value="1"/>
</dbReference>
<dbReference type="EMBL" id="JAIRBM010000026">
    <property type="protein sequence ID" value="MBZ6079037.1"/>
    <property type="molecule type" value="Genomic_DNA"/>
</dbReference>
<dbReference type="Pfam" id="PF25967">
    <property type="entry name" value="RND-MFP_C"/>
    <property type="match status" value="1"/>
</dbReference>
<dbReference type="InterPro" id="IPR058624">
    <property type="entry name" value="MdtA-like_HH"/>
</dbReference>
<feature type="domain" description="Multidrug resistance protein MdtA-like alpha-helical hairpin" evidence="5">
    <location>
        <begin position="99"/>
        <end position="167"/>
    </location>
</feature>